<dbReference type="AlphaFoldDB" id="A0A3L9L7R6"/>
<dbReference type="SUPFAM" id="SSF143011">
    <property type="entry name" value="RelE-like"/>
    <property type="match status" value="1"/>
</dbReference>
<protein>
    <recommendedName>
        <fullName evidence="3">Type II toxin-antitoxin system RelE/ParE family toxin</fullName>
    </recommendedName>
</protein>
<reference evidence="1 2" key="1">
    <citation type="submission" date="2018-10" db="EMBL/GenBank/DDBJ databases">
        <title>Kocuria tytonicola, new bacteria from the preen glands of American barn owls (Tyto furcata).</title>
        <authorList>
            <person name="Braun M.S."/>
            <person name="Wang E."/>
            <person name="Zimmermann S."/>
            <person name="Boutin S."/>
            <person name="Wagner H."/>
            <person name="Wink M."/>
        </authorList>
    </citation>
    <scope>NUCLEOTIDE SEQUENCE [LARGE SCALE GENOMIC DNA]</scope>
    <source>
        <strain evidence="1 2">473</strain>
    </source>
</reference>
<dbReference type="Gene3D" id="3.30.2310.20">
    <property type="entry name" value="RelE-like"/>
    <property type="match status" value="1"/>
</dbReference>
<dbReference type="Pfam" id="PF05973">
    <property type="entry name" value="Gp49"/>
    <property type="match status" value="1"/>
</dbReference>
<evidence type="ECO:0008006" key="3">
    <source>
        <dbReference type="Google" id="ProtNLM"/>
    </source>
</evidence>
<proteinExistence type="predicted"/>
<gene>
    <name evidence="1" type="ORF">EAE32_06400</name>
</gene>
<evidence type="ECO:0000313" key="1">
    <source>
        <dbReference type="EMBL" id="RLY94765.1"/>
    </source>
</evidence>
<comment type="caution">
    <text evidence="1">The sequence shown here is derived from an EMBL/GenBank/DDBJ whole genome shotgun (WGS) entry which is preliminary data.</text>
</comment>
<evidence type="ECO:0000313" key="2">
    <source>
        <dbReference type="Proteomes" id="UP000277871"/>
    </source>
</evidence>
<dbReference type="InterPro" id="IPR035093">
    <property type="entry name" value="RelE/ParE_toxin_dom_sf"/>
</dbReference>
<name>A0A3L9L7R6_9MICC</name>
<dbReference type="InterPro" id="IPR009241">
    <property type="entry name" value="HigB-like"/>
</dbReference>
<keyword evidence="2" id="KW-1185">Reference proteome</keyword>
<organism evidence="1 2">
    <name type="scientific">Kocuria tytonicola</name>
    <dbReference type="NCBI Taxonomy" id="2055946"/>
    <lineage>
        <taxon>Bacteria</taxon>
        <taxon>Bacillati</taxon>
        <taxon>Actinomycetota</taxon>
        <taxon>Actinomycetes</taxon>
        <taxon>Micrococcales</taxon>
        <taxon>Micrococcaceae</taxon>
        <taxon>Kocuria</taxon>
    </lineage>
</organism>
<sequence>MWGTLMALKLVDASGGASQSNLTRELAKFPEPVRARFRSMMRSYAAEPQDQRPDFAKLSALKGLREARYKYRGNQYRLFFAVTTTEVQMLCAFHKTNKADTQRFAKRAKTRRQNFQRV</sequence>
<dbReference type="RefSeq" id="WP_121864502.1">
    <property type="nucleotide sequence ID" value="NZ_RDEX01000001.1"/>
</dbReference>
<accession>A0A3L9L7R6</accession>
<dbReference type="Proteomes" id="UP000277871">
    <property type="component" value="Unassembled WGS sequence"/>
</dbReference>
<dbReference type="EMBL" id="RDEX01000001">
    <property type="protein sequence ID" value="RLY94765.1"/>
    <property type="molecule type" value="Genomic_DNA"/>
</dbReference>